<keyword evidence="1" id="KW-0175">Coiled coil</keyword>
<evidence type="ECO:0008006" key="4">
    <source>
        <dbReference type="Google" id="ProtNLM"/>
    </source>
</evidence>
<name>A0ABS0A2N4_9FLAO</name>
<sequence length="624" mass="72746">MTSFVGKWKLLVIVLFVGFYAFAKAETPAHIVRTIHSNTEIATFSIDKSSTRTEIFDLFKELFLNHGVKAKLNGYKRHGGIIVLLDLTLTDQNGTAFPLHLQNKDGIDQICLTLNPALNNIIEFAPCEQAVKAVTPVKASQYNQVYDSALVDSTDVEEQKVQKQEKEEVSSRQTAQEVIAARKAKAEKEIEAARLRVKQQQEQRRIDVLARKQKLEAQQQENKLKNEQLIAERSLKREQQLKEVSERQLARRQKEEAARIAKLEEEKKQIALETARLDSLAQEERHQLALLEKERLAAQMRQEQRRLQEELDRQEAQRLKEEEKERAREVIRVRKRLEAERLEQVKAENARVKKEKEALELRKLERELELEKLAMERQALQDELNAQLERERFVEEEKRRAARLKEEQQLIDERERYLEELDQSDSRKQLMLYANELDYVALEDRIIEQGYLIFNAEQCSFKVYMGRTFIYDAFGNKILTIEDELIDAPQSGKVIVNKIEATYEFTENLLIIKNLEGQLIDEEGKVVGAGINSDELNGQEFKVTHSFKIETNYSTSEIKNVLQQIAQYQFDTELLELEYSDNGKVNQMVFRIDDESFVFNMLDSVLLILIEIDERNNRVKVSEM</sequence>
<organism evidence="2 3">
    <name type="scientific">Nonlabens mediterrranea</name>
    <dbReference type="NCBI Taxonomy" id="1419947"/>
    <lineage>
        <taxon>Bacteria</taxon>
        <taxon>Pseudomonadati</taxon>
        <taxon>Bacteroidota</taxon>
        <taxon>Flavobacteriia</taxon>
        <taxon>Flavobacteriales</taxon>
        <taxon>Flavobacteriaceae</taxon>
        <taxon>Nonlabens</taxon>
    </lineage>
</organism>
<evidence type="ECO:0000313" key="3">
    <source>
        <dbReference type="Proteomes" id="UP001194729"/>
    </source>
</evidence>
<dbReference type="EMBL" id="JADKYU010000228">
    <property type="protein sequence ID" value="MBF4983594.1"/>
    <property type="molecule type" value="Genomic_DNA"/>
</dbReference>
<protein>
    <recommendedName>
        <fullName evidence="4">TolA protein</fullName>
    </recommendedName>
</protein>
<evidence type="ECO:0000313" key="2">
    <source>
        <dbReference type="EMBL" id="MBF4983594.1"/>
    </source>
</evidence>
<reference evidence="2 3" key="1">
    <citation type="submission" date="2020-11" db="EMBL/GenBank/DDBJ databases">
        <title>P. mediterranea TC4 genome.</title>
        <authorList>
            <person name="Molmeret M."/>
        </authorList>
    </citation>
    <scope>NUCLEOTIDE SEQUENCE [LARGE SCALE GENOMIC DNA]</scope>
    <source>
        <strain evidence="2 3">TC4</strain>
    </source>
</reference>
<proteinExistence type="predicted"/>
<dbReference type="Proteomes" id="UP001194729">
    <property type="component" value="Unassembled WGS sequence"/>
</dbReference>
<comment type="caution">
    <text evidence="2">The sequence shown here is derived from an EMBL/GenBank/DDBJ whole genome shotgun (WGS) entry which is preliminary data.</text>
</comment>
<accession>A0ABS0A2N4</accession>
<evidence type="ECO:0000256" key="1">
    <source>
        <dbReference type="SAM" id="Coils"/>
    </source>
</evidence>
<keyword evidence="3" id="KW-1185">Reference proteome</keyword>
<gene>
    <name evidence="2" type="ORF">FNJ87_04370</name>
</gene>
<feature type="coiled-coil region" evidence="1">
    <location>
        <begin position="183"/>
        <end position="427"/>
    </location>
</feature>